<dbReference type="Pfam" id="PF00226">
    <property type="entry name" value="DnaJ"/>
    <property type="match status" value="1"/>
</dbReference>
<comment type="subcellular location">
    <subcellularLocation>
        <location evidence="2">Cytoplasm</location>
    </subcellularLocation>
    <subcellularLocation>
        <location evidence="1">Nucleus</location>
    </subcellularLocation>
</comment>
<evidence type="ECO:0000256" key="4">
    <source>
        <dbReference type="ARBA" id="ARBA00023186"/>
    </source>
</evidence>
<dbReference type="SUPFAM" id="SSF46565">
    <property type="entry name" value="Chaperone J-domain"/>
    <property type="match status" value="1"/>
</dbReference>
<comment type="caution">
    <text evidence="8">The sequence shown here is derived from an EMBL/GenBank/DDBJ whole genome shotgun (WGS) entry which is preliminary data.</text>
</comment>
<dbReference type="PROSITE" id="PS00636">
    <property type="entry name" value="DNAJ_1"/>
    <property type="match status" value="1"/>
</dbReference>
<keyword evidence="5" id="KW-0539">Nucleus</keyword>
<dbReference type="OrthoDB" id="10250354at2759"/>
<dbReference type="InterPro" id="IPR036869">
    <property type="entry name" value="J_dom_sf"/>
</dbReference>
<dbReference type="AlphaFoldDB" id="A0A9W7GG88"/>
<dbReference type="Gene3D" id="1.10.287.110">
    <property type="entry name" value="DnaJ domain"/>
    <property type="match status" value="1"/>
</dbReference>
<proteinExistence type="predicted"/>
<dbReference type="PROSITE" id="PS50076">
    <property type="entry name" value="DNAJ_2"/>
    <property type="match status" value="1"/>
</dbReference>
<gene>
    <name evidence="8" type="ORF">TrCOL_g2603</name>
</gene>
<dbReference type="InterPro" id="IPR001623">
    <property type="entry name" value="DnaJ_domain"/>
</dbReference>
<dbReference type="GO" id="GO:0000390">
    <property type="term" value="P:spliceosomal complex disassembly"/>
    <property type="evidence" value="ECO:0007669"/>
    <property type="project" value="TreeGrafter"/>
</dbReference>
<sequence>MSQPPQFIDHYEILGIPVLSPPSVVSKAYKKLSLKYHPDKQRGKSDEQRKVAEDMFMKVKSSYEVLKDEKLKLAYDETILKEKRKAERELERRDNMGKKRKGMLDELNKREQEAMRGKKGWMGEEGRRKEAEREAEAMRGNLDRVREREKREREERKAKKERKEDDKVKKVSFKWKKAYKSNVTEAWIRDVVEGKGGRVGKIKWEDNGVEAKVWVEGGDETRRGIVERFKDDVNVRAAWKGGEEKAGREGWGKGGGGEGGIKDGRDRESLEDMERRRRKERERIIREMEGGGVEEGEESEESEKEGEEVWGKGMEGEGGWEDRLRRREEEVFKRVNEMKA</sequence>
<feature type="region of interest" description="Disordered" evidence="6">
    <location>
        <begin position="241"/>
        <end position="321"/>
    </location>
</feature>
<feature type="compositionally biased region" description="Basic and acidic residues" evidence="6">
    <location>
        <begin position="241"/>
        <end position="251"/>
    </location>
</feature>
<protein>
    <recommendedName>
        <fullName evidence="7">J domain-containing protein</fullName>
    </recommendedName>
</protein>
<dbReference type="PRINTS" id="PR00625">
    <property type="entry name" value="JDOMAIN"/>
</dbReference>
<dbReference type="PANTHER" id="PTHR44313">
    <property type="entry name" value="DNAJ HOMOLOG SUBFAMILY C MEMBER 17"/>
    <property type="match status" value="1"/>
</dbReference>
<feature type="compositionally biased region" description="Acidic residues" evidence="6">
    <location>
        <begin position="292"/>
        <end position="308"/>
    </location>
</feature>
<evidence type="ECO:0000256" key="3">
    <source>
        <dbReference type="ARBA" id="ARBA00022490"/>
    </source>
</evidence>
<feature type="domain" description="J" evidence="7">
    <location>
        <begin position="9"/>
        <end position="79"/>
    </location>
</feature>
<accession>A0A9W7GG88</accession>
<dbReference type="InterPro" id="IPR018253">
    <property type="entry name" value="DnaJ_domain_CS"/>
</dbReference>
<reference evidence="9" key="1">
    <citation type="journal article" date="2023" name="Commun. Biol.">
        <title>Genome analysis of Parmales, the sister group of diatoms, reveals the evolutionary specialization of diatoms from phago-mixotrophs to photoautotrophs.</title>
        <authorList>
            <person name="Ban H."/>
            <person name="Sato S."/>
            <person name="Yoshikawa S."/>
            <person name="Yamada K."/>
            <person name="Nakamura Y."/>
            <person name="Ichinomiya M."/>
            <person name="Sato N."/>
            <person name="Blanc-Mathieu R."/>
            <person name="Endo H."/>
            <person name="Kuwata A."/>
            <person name="Ogata H."/>
        </authorList>
    </citation>
    <scope>NUCLEOTIDE SEQUENCE [LARGE SCALE GENOMIC DNA]</scope>
</reference>
<evidence type="ECO:0000256" key="6">
    <source>
        <dbReference type="SAM" id="MobiDB-lite"/>
    </source>
</evidence>
<dbReference type="InterPro" id="IPR052094">
    <property type="entry name" value="Pre-mRNA-splicing_ERAD"/>
</dbReference>
<feature type="region of interest" description="Disordered" evidence="6">
    <location>
        <begin position="84"/>
        <end position="167"/>
    </location>
</feature>
<dbReference type="PANTHER" id="PTHR44313:SF1">
    <property type="entry name" value="DNAJ HOMOLOG SUBFAMILY C MEMBER 17"/>
    <property type="match status" value="1"/>
</dbReference>
<evidence type="ECO:0000259" key="7">
    <source>
        <dbReference type="PROSITE" id="PS50076"/>
    </source>
</evidence>
<feature type="compositionally biased region" description="Basic and acidic residues" evidence="6">
    <location>
        <begin position="260"/>
        <end position="289"/>
    </location>
</feature>
<evidence type="ECO:0000313" key="9">
    <source>
        <dbReference type="Proteomes" id="UP001165065"/>
    </source>
</evidence>
<evidence type="ECO:0000256" key="2">
    <source>
        <dbReference type="ARBA" id="ARBA00004496"/>
    </source>
</evidence>
<dbReference type="SMART" id="SM00271">
    <property type="entry name" value="DnaJ"/>
    <property type="match status" value="1"/>
</dbReference>
<dbReference type="CDD" id="cd06257">
    <property type="entry name" value="DnaJ"/>
    <property type="match status" value="1"/>
</dbReference>
<keyword evidence="9" id="KW-1185">Reference proteome</keyword>
<dbReference type="Proteomes" id="UP001165065">
    <property type="component" value="Unassembled WGS sequence"/>
</dbReference>
<dbReference type="EMBL" id="BRYA01000190">
    <property type="protein sequence ID" value="GMI43201.1"/>
    <property type="molecule type" value="Genomic_DNA"/>
</dbReference>
<name>A0A9W7GG88_9STRA</name>
<organism evidence="8 9">
    <name type="scientific">Triparma columacea</name>
    <dbReference type="NCBI Taxonomy" id="722753"/>
    <lineage>
        <taxon>Eukaryota</taxon>
        <taxon>Sar</taxon>
        <taxon>Stramenopiles</taxon>
        <taxon>Ochrophyta</taxon>
        <taxon>Bolidophyceae</taxon>
        <taxon>Parmales</taxon>
        <taxon>Triparmaceae</taxon>
        <taxon>Triparma</taxon>
    </lineage>
</organism>
<evidence type="ECO:0000256" key="5">
    <source>
        <dbReference type="ARBA" id="ARBA00023242"/>
    </source>
</evidence>
<dbReference type="GO" id="GO:0005681">
    <property type="term" value="C:spliceosomal complex"/>
    <property type="evidence" value="ECO:0007669"/>
    <property type="project" value="TreeGrafter"/>
</dbReference>
<keyword evidence="4" id="KW-0143">Chaperone</keyword>
<keyword evidence="3" id="KW-0963">Cytoplasm</keyword>
<evidence type="ECO:0000256" key="1">
    <source>
        <dbReference type="ARBA" id="ARBA00004123"/>
    </source>
</evidence>
<evidence type="ECO:0000313" key="8">
    <source>
        <dbReference type="EMBL" id="GMI43201.1"/>
    </source>
</evidence>
<dbReference type="GO" id="GO:0005737">
    <property type="term" value="C:cytoplasm"/>
    <property type="evidence" value="ECO:0007669"/>
    <property type="project" value="UniProtKB-SubCell"/>
</dbReference>